<dbReference type="InterPro" id="IPR015414">
    <property type="entry name" value="TMEM64"/>
</dbReference>
<feature type="transmembrane region" description="Helical" evidence="6">
    <location>
        <begin position="108"/>
        <end position="127"/>
    </location>
</feature>
<feature type="transmembrane region" description="Helical" evidence="6">
    <location>
        <begin position="134"/>
        <end position="155"/>
    </location>
</feature>
<keyword evidence="4 6" id="KW-1133">Transmembrane helix</keyword>
<comment type="caution">
    <text evidence="8">The sequence shown here is derived from an EMBL/GenBank/DDBJ whole genome shotgun (WGS) entry which is preliminary data.</text>
</comment>
<dbReference type="InterPro" id="IPR032816">
    <property type="entry name" value="VTT_dom"/>
</dbReference>
<comment type="subcellular location">
    <subcellularLocation>
        <location evidence="1 6">Cell membrane</location>
        <topology evidence="1 6">Multi-pass membrane protein</topology>
    </subcellularLocation>
</comment>
<name>A0A419SL63_9BACL</name>
<keyword evidence="2 6" id="KW-1003">Cell membrane</keyword>
<dbReference type="EMBL" id="MCHY01000008">
    <property type="protein sequence ID" value="RKD24725.1"/>
    <property type="molecule type" value="Genomic_DNA"/>
</dbReference>
<keyword evidence="5 6" id="KW-0472">Membrane</keyword>
<gene>
    <name evidence="8" type="ORF">BEP19_09575</name>
</gene>
<dbReference type="PANTHER" id="PTHR12677">
    <property type="entry name" value="GOLGI APPARATUS MEMBRANE PROTEIN TVP38-RELATED"/>
    <property type="match status" value="1"/>
</dbReference>
<dbReference type="Proteomes" id="UP000284219">
    <property type="component" value="Unassembled WGS sequence"/>
</dbReference>
<organism evidence="8 9">
    <name type="scientific">Ammoniphilus oxalaticus</name>
    <dbReference type="NCBI Taxonomy" id="66863"/>
    <lineage>
        <taxon>Bacteria</taxon>
        <taxon>Bacillati</taxon>
        <taxon>Bacillota</taxon>
        <taxon>Bacilli</taxon>
        <taxon>Bacillales</taxon>
        <taxon>Paenibacillaceae</taxon>
        <taxon>Aneurinibacillus group</taxon>
        <taxon>Ammoniphilus</taxon>
    </lineage>
</organism>
<evidence type="ECO:0000256" key="2">
    <source>
        <dbReference type="ARBA" id="ARBA00022475"/>
    </source>
</evidence>
<evidence type="ECO:0000256" key="1">
    <source>
        <dbReference type="ARBA" id="ARBA00004651"/>
    </source>
</evidence>
<proteinExistence type="inferred from homology"/>
<evidence type="ECO:0000313" key="9">
    <source>
        <dbReference type="Proteomes" id="UP000284219"/>
    </source>
</evidence>
<dbReference type="Pfam" id="PF09335">
    <property type="entry name" value="VTT_dom"/>
    <property type="match status" value="1"/>
</dbReference>
<reference evidence="8 9" key="1">
    <citation type="submission" date="2016-08" db="EMBL/GenBank/DDBJ databases">
        <title>Novel Firmicute Genomes.</title>
        <authorList>
            <person name="Poppleton D.I."/>
            <person name="Gribaldo S."/>
        </authorList>
    </citation>
    <scope>NUCLEOTIDE SEQUENCE [LARGE SCALE GENOMIC DNA]</scope>
    <source>
        <strain evidence="8 9">RAOx-1</strain>
    </source>
</reference>
<comment type="similarity">
    <text evidence="6">Belongs to the TVP38/TMEM64 family.</text>
</comment>
<evidence type="ECO:0000256" key="6">
    <source>
        <dbReference type="RuleBase" id="RU366058"/>
    </source>
</evidence>
<protein>
    <recommendedName>
        <fullName evidence="6">TVP38/TMEM64 family membrane protein</fullName>
    </recommendedName>
</protein>
<evidence type="ECO:0000259" key="7">
    <source>
        <dbReference type="Pfam" id="PF09335"/>
    </source>
</evidence>
<evidence type="ECO:0000256" key="3">
    <source>
        <dbReference type="ARBA" id="ARBA00022692"/>
    </source>
</evidence>
<feature type="transmembrane region" description="Helical" evidence="6">
    <location>
        <begin position="167"/>
        <end position="185"/>
    </location>
</feature>
<dbReference type="GO" id="GO:0005886">
    <property type="term" value="C:plasma membrane"/>
    <property type="evidence" value="ECO:0007669"/>
    <property type="project" value="UniProtKB-SubCell"/>
</dbReference>
<keyword evidence="9" id="KW-1185">Reference proteome</keyword>
<dbReference type="PANTHER" id="PTHR12677:SF59">
    <property type="entry name" value="GOLGI APPARATUS MEMBRANE PROTEIN TVP38-RELATED"/>
    <property type="match status" value="1"/>
</dbReference>
<feature type="domain" description="VTT" evidence="7">
    <location>
        <begin position="37"/>
        <end position="155"/>
    </location>
</feature>
<accession>A0A419SL63</accession>
<evidence type="ECO:0000313" key="8">
    <source>
        <dbReference type="EMBL" id="RKD24725.1"/>
    </source>
</evidence>
<feature type="transmembrane region" description="Helical" evidence="6">
    <location>
        <begin position="20"/>
        <end position="43"/>
    </location>
</feature>
<dbReference type="AlphaFoldDB" id="A0A419SL63"/>
<evidence type="ECO:0000256" key="5">
    <source>
        <dbReference type="ARBA" id="ARBA00023136"/>
    </source>
</evidence>
<feature type="transmembrane region" description="Helical" evidence="6">
    <location>
        <begin position="50"/>
        <end position="74"/>
    </location>
</feature>
<keyword evidence="3 6" id="KW-0812">Transmembrane</keyword>
<sequence length="192" mass="21258">MLLINLDGIVLFLHELGPWAFLFGSGLIVVQTFAPIVPFLVLVGANVFVFGLWGGFLLSWIGAVCGAILMFIVARTVGRNWAQQKLSEARHWQKLDHILDRNGFKTVFALRLVPIIPAVVVNLAAGLSTVRTRMYILATALGKIPLVFAQCFIGHDLLHFSNHKSRLMYVAVGCVLIFAVALAYARKKWKLS</sequence>
<evidence type="ECO:0000256" key="4">
    <source>
        <dbReference type="ARBA" id="ARBA00022989"/>
    </source>
</evidence>